<sequence length="168" mass="18539">MIFERKSSANPLLCPAPPLDAPVAPRVIAGSTTPSRRIHSPSPKLLPVRHMWDRGGGGKATPKPRHRVVKHRYRHIRPLHRAPLLERGSPLVVDAATHGEGGGDRRAQAHSGADEEEEKVQVHINNRVYASVLVPLCLAIFLSNRISRSSINYQPSVLVSQKHDRHAV</sequence>
<accession>A0A1V1H6T4</accession>
<protein>
    <submittedName>
        <fullName evidence="2">Uncharacterized protein</fullName>
    </submittedName>
</protein>
<dbReference type="EMBL" id="AP011450">
    <property type="protein sequence ID" value="BAX24577.1"/>
    <property type="molecule type" value="Genomic_DNA"/>
</dbReference>
<reference evidence="2" key="1">
    <citation type="submission" date="2009-05" db="EMBL/GenBank/DDBJ databases">
        <title>Oryza sativa Japonica Group genomic DNA, chromosome 6, BAC clone:KMK0024M20, cultivar:Khau Mac Kho.</title>
        <authorList>
            <person name="Matsumoto T."/>
            <person name="Wu J."/>
            <person name="Kanamori H."/>
        </authorList>
    </citation>
    <scope>NUCLEOTIDE SEQUENCE</scope>
</reference>
<dbReference type="AlphaFoldDB" id="A0A1V1H6T4"/>
<evidence type="ECO:0000256" key="1">
    <source>
        <dbReference type="SAM" id="MobiDB-lite"/>
    </source>
</evidence>
<feature type="region of interest" description="Disordered" evidence="1">
    <location>
        <begin position="31"/>
        <end position="65"/>
    </location>
</feature>
<organism evidence="2">
    <name type="scientific">Oryza sativa subsp. japonica</name>
    <name type="common">Rice</name>
    <dbReference type="NCBI Taxonomy" id="39947"/>
    <lineage>
        <taxon>Eukaryota</taxon>
        <taxon>Viridiplantae</taxon>
        <taxon>Streptophyta</taxon>
        <taxon>Embryophyta</taxon>
        <taxon>Tracheophyta</taxon>
        <taxon>Spermatophyta</taxon>
        <taxon>Magnoliopsida</taxon>
        <taxon>Liliopsida</taxon>
        <taxon>Poales</taxon>
        <taxon>Poaceae</taxon>
        <taxon>BOP clade</taxon>
        <taxon>Oryzoideae</taxon>
        <taxon>Oryzeae</taxon>
        <taxon>Oryzinae</taxon>
        <taxon>Oryza</taxon>
        <taxon>Oryza sativa</taxon>
    </lineage>
</organism>
<name>A0A1V1H6T4_ORYSJ</name>
<feature type="region of interest" description="Disordered" evidence="1">
    <location>
        <begin position="94"/>
        <end position="116"/>
    </location>
</feature>
<proteinExistence type="predicted"/>
<gene>
    <name evidence="2" type="primary">KMK0024M20.7</name>
</gene>
<evidence type="ECO:0000313" key="2">
    <source>
        <dbReference type="EMBL" id="BAX24577.1"/>
    </source>
</evidence>